<evidence type="ECO:0000313" key="5">
    <source>
        <dbReference type="Proteomes" id="UP000236753"/>
    </source>
</evidence>
<dbReference type="PANTHER" id="PTHR42866:SF2">
    <property type="entry name" value="3-DEOXY-MANNO-OCTULOSONATE CYTIDYLYLTRANSFERASE, MITOCHONDRIAL"/>
    <property type="match status" value="1"/>
</dbReference>
<dbReference type="CDD" id="cd02517">
    <property type="entry name" value="CMP-KDO-Synthetase"/>
    <property type="match status" value="1"/>
</dbReference>
<dbReference type="OrthoDB" id="9815559at2"/>
<dbReference type="InterPro" id="IPR004528">
    <property type="entry name" value="KdsB"/>
</dbReference>
<dbReference type="GO" id="GO:0005829">
    <property type="term" value="C:cytosol"/>
    <property type="evidence" value="ECO:0007669"/>
    <property type="project" value="TreeGrafter"/>
</dbReference>
<gene>
    <name evidence="4" type="ORF">SAMN05216334_13310</name>
</gene>
<protein>
    <submittedName>
        <fullName evidence="4">3-deoxy-manno-octulosonate cytidylyltransferase (CMP-KDO synthetase)</fullName>
    </submittedName>
</protein>
<dbReference type="NCBIfam" id="NF003952">
    <property type="entry name" value="PRK05450.1-5"/>
    <property type="match status" value="1"/>
</dbReference>
<sequence>MKTIAVIPARMGSSRFPGKPIAQILGRSMIEHIYKRVAMSKSLDATYIATCDEEIRQVAESFGAPVIMTVDTHERASDRVAEAVTHIPDAELIVMVQGDEPMTHPNMIDTAVAPFRNDPELGCVNLVRKIDHESDYHDFNTIKVVMNQQNNALYMSRRPIPSLAKTGFADTAAYKQVCIIPFRRATLFQYTRLLPTPLEQLESIDMLRLLEHGLQVKMVPTEFNTQAVDTTADLLRVEKLMATDPLLARY</sequence>
<keyword evidence="2 4" id="KW-0548">Nucleotidyltransferase</keyword>
<dbReference type="InterPro" id="IPR029044">
    <property type="entry name" value="Nucleotide-diphossugar_trans"/>
</dbReference>
<reference evidence="4 5" key="1">
    <citation type="submission" date="2016-10" db="EMBL/GenBank/DDBJ databases">
        <authorList>
            <person name="de Groot N.N."/>
        </authorList>
    </citation>
    <scope>NUCLEOTIDE SEQUENCE [LARGE SCALE GENOMIC DNA]</scope>
    <source>
        <strain evidence="4 5">Nm13</strain>
    </source>
</reference>
<proteinExistence type="predicted"/>
<name>A0A1H5XXA9_9PROT</name>
<evidence type="ECO:0000256" key="2">
    <source>
        <dbReference type="ARBA" id="ARBA00022695"/>
    </source>
</evidence>
<dbReference type="PANTHER" id="PTHR42866">
    <property type="entry name" value="3-DEOXY-MANNO-OCTULOSONATE CYTIDYLYLTRANSFERASE"/>
    <property type="match status" value="1"/>
</dbReference>
<dbReference type="GO" id="GO:0008690">
    <property type="term" value="F:3-deoxy-manno-octulosonate cytidylyltransferase activity"/>
    <property type="evidence" value="ECO:0007669"/>
    <property type="project" value="InterPro"/>
</dbReference>
<dbReference type="GO" id="GO:0009103">
    <property type="term" value="P:lipopolysaccharide biosynthetic process"/>
    <property type="evidence" value="ECO:0007669"/>
    <property type="project" value="UniProtKB-KW"/>
</dbReference>
<keyword evidence="3" id="KW-0448">Lipopolysaccharide biosynthesis</keyword>
<dbReference type="NCBIfam" id="NF009905">
    <property type="entry name" value="PRK13368.1"/>
    <property type="match status" value="1"/>
</dbReference>
<accession>A0A1H5XXA9</accession>
<evidence type="ECO:0000313" key="4">
    <source>
        <dbReference type="EMBL" id="SEG16252.1"/>
    </source>
</evidence>
<evidence type="ECO:0000256" key="1">
    <source>
        <dbReference type="ARBA" id="ARBA00022679"/>
    </source>
</evidence>
<dbReference type="Gene3D" id="3.90.550.10">
    <property type="entry name" value="Spore Coat Polysaccharide Biosynthesis Protein SpsA, Chain A"/>
    <property type="match status" value="1"/>
</dbReference>
<dbReference type="EMBL" id="FNUX01000033">
    <property type="protein sequence ID" value="SEG16252.1"/>
    <property type="molecule type" value="Genomic_DNA"/>
</dbReference>
<dbReference type="SUPFAM" id="SSF53448">
    <property type="entry name" value="Nucleotide-diphospho-sugar transferases"/>
    <property type="match status" value="1"/>
</dbReference>
<organism evidence="4 5">
    <name type="scientific">Nitrosomonas ureae</name>
    <dbReference type="NCBI Taxonomy" id="44577"/>
    <lineage>
        <taxon>Bacteria</taxon>
        <taxon>Pseudomonadati</taxon>
        <taxon>Pseudomonadota</taxon>
        <taxon>Betaproteobacteria</taxon>
        <taxon>Nitrosomonadales</taxon>
        <taxon>Nitrosomonadaceae</taxon>
        <taxon>Nitrosomonas</taxon>
    </lineage>
</organism>
<evidence type="ECO:0000256" key="3">
    <source>
        <dbReference type="ARBA" id="ARBA00022985"/>
    </source>
</evidence>
<dbReference type="Proteomes" id="UP000236753">
    <property type="component" value="Unassembled WGS sequence"/>
</dbReference>
<dbReference type="Pfam" id="PF02348">
    <property type="entry name" value="CTP_transf_3"/>
    <property type="match status" value="1"/>
</dbReference>
<keyword evidence="1 4" id="KW-0808">Transferase</keyword>
<dbReference type="InterPro" id="IPR003329">
    <property type="entry name" value="Cytidylyl_trans"/>
</dbReference>
<dbReference type="AlphaFoldDB" id="A0A1H5XXA9"/>
<dbReference type="RefSeq" id="WP_103967514.1">
    <property type="nucleotide sequence ID" value="NZ_FNUX01000033.1"/>
</dbReference>